<feature type="transmembrane region" description="Helical" evidence="6">
    <location>
        <begin position="286"/>
        <end position="303"/>
    </location>
</feature>
<dbReference type="OrthoDB" id="9803985at2"/>
<dbReference type="InterPro" id="IPR011701">
    <property type="entry name" value="MFS"/>
</dbReference>
<reference evidence="8 9" key="1">
    <citation type="submission" date="2018-12" db="EMBL/GenBank/DDBJ databases">
        <authorList>
            <consortium name="Pathogen Informatics"/>
        </authorList>
    </citation>
    <scope>NUCLEOTIDE SEQUENCE [LARGE SCALE GENOMIC DNA]</scope>
    <source>
        <strain evidence="8 9">NCTC10485</strain>
    </source>
</reference>
<dbReference type="Gene3D" id="1.20.1250.20">
    <property type="entry name" value="MFS general substrate transporter like domains"/>
    <property type="match status" value="2"/>
</dbReference>
<feature type="transmembrane region" description="Helical" evidence="6">
    <location>
        <begin position="373"/>
        <end position="393"/>
    </location>
</feature>
<protein>
    <submittedName>
        <fullName evidence="8">Major facilitator superfamily</fullName>
    </submittedName>
</protein>
<feature type="transmembrane region" description="Helical" evidence="6">
    <location>
        <begin position="344"/>
        <end position="367"/>
    </location>
</feature>
<keyword evidence="3 6" id="KW-0812">Transmembrane</keyword>
<dbReference type="Proteomes" id="UP000282551">
    <property type="component" value="Chromosome"/>
</dbReference>
<dbReference type="GO" id="GO:0005886">
    <property type="term" value="C:plasma membrane"/>
    <property type="evidence" value="ECO:0007669"/>
    <property type="project" value="UniProtKB-SubCell"/>
</dbReference>
<feature type="transmembrane region" description="Helical" evidence="6">
    <location>
        <begin position="171"/>
        <end position="189"/>
    </location>
</feature>
<feature type="transmembrane region" description="Helical" evidence="6">
    <location>
        <begin position="38"/>
        <end position="62"/>
    </location>
</feature>
<dbReference type="InterPro" id="IPR052425">
    <property type="entry name" value="Uncharacterized_MFS-type"/>
</dbReference>
<name>A0A3S4TPZ4_MYCCI</name>
<dbReference type="EMBL" id="LR134355">
    <property type="protein sequence ID" value="VEG50008.1"/>
    <property type="molecule type" value="Genomic_DNA"/>
</dbReference>
<feature type="transmembrane region" description="Helical" evidence="6">
    <location>
        <begin position="223"/>
        <end position="248"/>
    </location>
</feature>
<dbReference type="PANTHER" id="PTHR42688:SF1">
    <property type="entry name" value="BLR5212 PROTEIN"/>
    <property type="match status" value="1"/>
</dbReference>
<evidence type="ECO:0000256" key="6">
    <source>
        <dbReference type="SAM" id="Phobius"/>
    </source>
</evidence>
<organism evidence="8 9">
    <name type="scientific">Mycolicibacterium chitae</name>
    <name type="common">Mycobacterium chitae</name>
    <dbReference type="NCBI Taxonomy" id="1792"/>
    <lineage>
        <taxon>Bacteria</taxon>
        <taxon>Bacillati</taxon>
        <taxon>Actinomycetota</taxon>
        <taxon>Actinomycetes</taxon>
        <taxon>Mycobacteriales</taxon>
        <taxon>Mycobacteriaceae</taxon>
        <taxon>Mycolicibacterium</taxon>
    </lineage>
</organism>
<evidence type="ECO:0000256" key="5">
    <source>
        <dbReference type="ARBA" id="ARBA00023136"/>
    </source>
</evidence>
<dbReference type="AlphaFoldDB" id="A0A3S4TPZ4"/>
<evidence type="ECO:0000256" key="2">
    <source>
        <dbReference type="ARBA" id="ARBA00022475"/>
    </source>
</evidence>
<evidence type="ECO:0000256" key="1">
    <source>
        <dbReference type="ARBA" id="ARBA00004651"/>
    </source>
</evidence>
<proteinExistence type="predicted"/>
<evidence type="ECO:0000313" key="8">
    <source>
        <dbReference type="EMBL" id="VEG50008.1"/>
    </source>
</evidence>
<evidence type="ECO:0000256" key="3">
    <source>
        <dbReference type="ARBA" id="ARBA00022692"/>
    </source>
</evidence>
<keyword evidence="5 6" id="KW-0472">Membrane</keyword>
<feature type="transmembrane region" description="Helical" evidence="6">
    <location>
        <begin position="82"/>
        <end position="110"/>
    </location>
</feature>
<keyword evidence="9" id="KW-1185">Reference proteome</keyword>
<gene>
    <name evidence="8" type="ORF">NCTC10485_04323</name>
</gene>
<accession>A0A3S4TPZ4</accession>
<feature type="domain" description="Major facilitator superfamily (MFS) profile" evidence="7">
    <location>
        <begin position="11"/>
        <end position="397"/>
    </location>
</feature>
<dbReference type="InterPro" id="IPR020846">
    <property type="entry name" value="MFS_dom"/>
</dbReference>
<evidence type="ECO:0000259" key="7">
    <source>
        <dbReference type="PROSITE" id="PS50850"/>
    </source>
</evidence>
<dbReference type="SUPFAM" id="SSF103473">
    <property type="entry name" value="MFS general substrate transporter"/>
    <property type="match status" value="1"/>
</dbReference>
<comment type="subcellular location">
    <subcellularLocation>
        <location evidence="1">Cell membrane</location>
        <topology evidence="1">Multi-pass membrane protein</topology>
    </subcellularLocation>
</comment>
<feature type="transmembrane region" description="Helical" evidence="6">
    <location>
        <begin position="309"/>
        <end position="332"/>
    </location>
</feature>
<sequence length="403" mass="41378">MPSPGPSLSAWRFVTVFGTVSLLADVVYEGARSITGPLLASLGATALVVGLVTGIGEAAALALRVVSGPLTDRTQRFWAWTIAGYALTVVTVPFLGVTATLWVACALVIAERVGKAVRSPAKDTLLSHATHVTGRGVGFAVHEALDQIGAMLGPLTVAGMLVLTGGDYGPALGVLAAPGTAVLALLIWLRWRVPRPSEYEPVDRDRQADGSPVTTRAPLPREFWLYCAFTATTMVGFATFGVLSFHMVTRGLLPPAAVPVIYAAAMAADAVAALASGWLYDRVGPVTLAALPVLALIIPTVAFTNDVTLVIAGALAWGAAVGIQESTLRAVVADLVAPPRRATAYGLFAAGMGAATAAGGALTGWLYDTSVPALIATVAGVQLVAVALAAVALRRRRAATTAR</sequence>
<dbReference type="Pfam" id="PF07690">
    <property type="entry name" value="MFS_1"/>
    <property type="match status" value="1"/>
</dbReference>
<dbReference type="PROSITE" id="PS50850">
    <property type="entry name" value="MFS"/>
    <property type="match status" value="1"/>
</dbReference>
<dbReference type="InterPro" id="IPR036259">
    <property type="entry name" value="MFS_trans_sf"/>
</dbReference>
<keyword evidence="4 6" id="KW-1133">Transmembrane helix</keyword>
<dbReference type="PANTHER" id="PTHR42688">
    <property type="entry name" value="CONSERVED PROTEIN"/>
    <property type="match status" value="1"/>
</dbReference>
<dbReference type="GO" id="GO:0022857">
    <property type="term" value="F:transmembrane transporter activity"/>
    <property type="evidence" value="ECO:0007669"/>
    <property type="project" value="InterPro"/>
</dbReference>
<feature type="transmembrane region" description="Helical" evidence="6">
    <location>
        <begin position="260"/>
        <end position="279"/>
    </location>
</feature>
<dbReference type="CDD" id="cd17370">
    <property type="entry name" value="MFS_MJ1317_like"/>
    <property type="match status" value="1"/>
</dbReference>
<evidence type="ECO:0000313" key="9">
    <source>
        <dbReference type="Proteomes" id="UP000282551"/>
    </source>
</evidence>
<dbReference type="RefSeq" id="WP_126335607.1">
    <property type="nucleotide sequence ID" value="NZ_AP022604.1"/>
</dbReference>
<keyword evidence="2" id="KW-1003">Cell membrane</keyword>
<evidence type="ECO:0000256" key="4">
    <source>
        <dbReference type="ARBA" id="ARBA00022989"/>
    </source>
</evidence>